<feature type="region of interest" description="Disordered" evidence="9">
    <location>
        <begin position="151"/>
        <end position="236"/>
    </location>
</feature>
<dbReference type="EMBL" id="AP024445">
    <property type="protein sequence ID" value="BCS23265.1"/>
    <property type="molecule type" value="Genomic_DNA"/>
</dbReference>
<feature type="region of interest" description="Disordered" evidence="9">
    <location>
        <begin position="769"/>
        <end position="794"/>
    </location>
</feature>
<dbReference type="GeneID" id="64973270"/>
<dbReference type="KEGG" id="apuu:APUU_31490A"/>
<evidence type="ECO:0000259" key="10">
    <source>
        <dbReference type="PROSITE" id="PS50014"/>
    </source>
</evidence>
<dbReference type="InterPro" id="IPR036427">
    <property type="entry name" value="Bromodomain-like_sf"/>
</dbReference>
<evidence type="ECO:0000259" key="11">
    <source>
        <dbReference type="PROSITE" id="PS51038"/>
    </source>
</evidence>
<dbReference type="FunFam" id="1.20.920.10:FF:000069">
    <property type="entry name" value="RSC complex subunit (RSC1), putative"/>
    <property type="match status" value="1"/>
</dbReference>
<dbReference type="GO" id="GO:0006338">
    <property type="term" value="P:chromatin remodeling"/>
    <property type="evidence" value="ECO:0007669"/>
    <property type="project" value="InterPro"/>
</dbReference>
<dbReference type="Gene3D" id="1.20.920.10">
    <property type="entry name" value="Bromodomain-like"/>
    <property type="match status" value="2"/>
</dbReference>
<dbReference type="InterPro" id="IPR037382">
    <property type="entry name" value="Rsc/polybromo"/>
</dbReference>
<evidence type="ECO:0000256" key="1">
    <source>
        <dbReference type="ARBA" id="ARBA00004123"/>
    </source>
</evidence>
<dbReference type="Gene3D" id="2.30.30.490">
    <property type="match status" value="1"/>
</dbReference>
<evidence type="ECO:0000256" key="3">
    <source>
        <dbReference type="ARBA" id="ARBA00022853"/>
    </source>
</evidence>
<proteinExistence type="predicted"/>
<feature type="compositionally biased region" description="Pro residues" evidence="9">
    <location>
        <begin position="559"/>
        <end position="573"/>
    </location>
</feature>
<organism evidence="12 13">
    <name type="scientific">Aspergillus puulaauensis</name>
    <dbReference type="NCBI Taxonomy" id="1220207"/>
    <lineage>
        <taxon>Eukaryota</taxon>
        <taxon>Fungi</taxon>
        <taxon>Dikarya</taxon>
        <taxon>Ascomycota</taxon>
        <taxon>Pezizomycotina</taxon>
        <taxon>Eurotiomycetes</taxon>
        <taxon>Eurotiomycetidae</taxon>
        <taxon>Eurotiales</taxon>
        <taxon>Aspergillaceae</taxon>
        <taxon>Aspergillus</taxon>
    </lineage>
</organism>
<dbReference type="GO" id="GO:0016586">
    <property type="term" value="C:RSC-type complex"/>
    <property type="evidence" value="ECO:0007669"/>
    <property type="project" value="InterPro"/>
</dbReference>
<evidence type="ECO:0000256" key="7">
    <source>
        <dbReference type="ARBA" id="ARBA00023242"/>
    </source>
</evidence>
<dbReference type="SMART" id="SM00439">
    <property type="entry name" value="BAH"/>
    <property type="match status" value="1"/>
</dbReference>
<evidence type="ECO:0000313" key="13">
    <source>
        <dbReference type="Proteomes" id="UP000654913"/>
    </source>
</evidence>
<dbReference type="FunFam" id="1.20.920.10:FF:000048">
    <property type="entry name" value="RSC complex subunit (RSC1), putative"/>
    <property type="match status" value="1"/>
</dbReference>
<dbReference type="PROSITE" id="PS00633">
    <property type="entry name" value="BROMODOMAIN_1"/>
    <property type="match status" value="1"/>
</dbReference>
<keyword evidence="2" id="KW-0677">Repeat</keyword>
<reference evidence="12" key="2">
    <citation type="submission" date="2021-02" db="EMBL/GenBank/DDBJ databases">
        <title>Aspergillus puulaauensis MK2 genome sequence.</title>
        <authorList>
            <person name="Futagami T."/>
            <person name="Mori K."/>
            <person name="Kadooka C."/>
            <person name="Tanaka T."/>
        </authorList>
    </citation>
    <scope>NUCLEOTIDE SEQUENCE</scope>
    <source>
        <strain evidence="12">MK2</strain>
    </source>
</reference>
<dbReference type="SUPFAM" id="SSF47370">
    <property type="entry name" value="Bromodomain"/>
    <property type="match status" value="2"/>
</dbReference>
<dbReference type="InterPro" id="IPR001487">
    <property type="entry name" value="Bromodomain"/>
</dbReference>
<accession>A0A7R7XKW5</accession>
<dbReference type="Proteomes" id="UP000654913">
    <property type="component" value="Chromosome 3"/>
</dbReference>
<evidence type="ECO:0008006" key="14">
    <source>
        <dbReference type="Google" id="ProtNLM"/>
    </source>
</evidence>
<evidence type="ECO:0000256" key="4">
    <source>
        <dbReference type="ARBA" id="ARBA00023015"/>
    </source>
</evidence>
<dbReference type="CDD" id="cd04369">
    <property type="entry name" value="Bromodomain"/>
    <property type="match status" value="1"/>
</dbReference>
<dbReference type="InterPro" id="IPR018359">
    <property type="entry name" value="Bromodomain_CS"/>
</dbReference>
<dbReference type="OrthoDB" id="1742084at2759"/>
<dbReference type="GO" id="GO:0003682">
    <property type="term" value="F:chromatin binding"/>
    <property type="evidence" value="ECO:0007669"/>
    <property type="project" value="InterPro"/>
</dbReference>
<feature type="region of interest" description="Disordered" evidence="9">
    <location>
        <begin position="626"/>
        <end position="655"/>
    </location>
</feature>
<dbReference type="InterPro" id="IPR001025">
    <property type="entry name" value="BAH_dom"/>
</dbReference>
<reference evidence="12" key="1">
    <citation type="submission" date="2021-01" db="EMBL/GenBank/DDBJ databases">
        <authorList>
            <consortium name="Aspergillus puulaauensis MK2 genome sequencing consortium"/>
            <person name="Kazuki M."/>
            <person name="Futagami T."/>
        </authorList>
    </citation>
    <scope>NUCLEOTIDE SEQUENCE</scope>
    <source>
        <strain evidence="12">MK2</strain>
    </source>
</reference>
<feature type="region of interest" description="Disordered" evidence="9">
    <location>
        <begin position="1"/>
        <end position="29"/>
    </location>
</feature>
<evidence type="ECO:0000313" key="12">
    <source>
        <dbReference type="EMBL" id="BCS23265.1"/>
    </source>
</evidence>
<dbReference type="FunFam" id="2.30.30.490:FF:000015">
    <property type="entry name" value="Chromatin structure-remodeling complex subunit RSC1"/>
    <property type="match status" value="1"/>
</dbReference>
<evidence type="ECO:0000256" key="8">
    <source>
        <dbReference type="PROSITE-ProRule" id="PRU00035"/>
    </source>
</evidence>
<dbReference type="GO" id="GO:0006368">
    <property type="term" value="P:transcription elongation by RNA polymerase II"/>
    <property type="evidence" value="ECO:0007669"/>
    <property type="project" value="TreeGrafter"/>
</dbReference>
<dbReference type="AlphaFoldDB" id="A0A7R7XKW5"/>
<evidence type="ECO:0000256" key="2">
    <source>
        <dbReference type="ARBA" id="ARBA00022737"/>
    </source>
</evidence>
<dbReference type="CDD" id="cd04717">
    <property type="entry name" value="BAH_polybromo"/>
    <property type="match status" value="1"/>
</dbReference>
<feature type="domain" description="Bromo" evidence="10">
    <location>
        <begin position="261"/>
        <end position="323"/>
    </location>
</feature>
<keyword evidence="7" id="KW-0539">Nucleus</keyword>
<comment type="subcellular location">
    <subcellularLocation>
        <location evidence="1">Nucleus</location>
    </subcellularLocation>
</comment>
<protein>
    <recommendedName>
        <fullName evidence="14">RSC complex subunit</fullName>
    </recommendedName>
</protein>
<feature type="compositionally biased region" description="Basic and acidic residues" evidence="9">
    <location>
        <begin position="522"/>
        <end position="533"/>
    </location>
</feature>
<dbReference type="Pfam" id="PF00439">
    <property type="entry name" value="Bromodomain"/>
    <property type="match status" value="2"/>
</dbReference>
<feature type="domain" description="Bromo" evidence="10">
    <location>
        <begin position="56"/>
        <end position="126"/>
    </location>
</feature>
<feature type="compositionally biased region" description="Acidic residues" evidence="9">
    <location>
        <begin position="152"/>
        <end position="190"/>
    </location>
</feature>
<keyword evidence="3" id="KW-0156">Chromatin regulator</keyword>
<keyword evidence="13" id="KW-1185">Reference proteome</keyword>
<feature type="compositionally biased region" description="Polar residues" evidence="9">
    <location>
        <begin position="574"/>
        <end position="593"/>
    </location>
</feature>
<keyword evidence="6" id="KW-0804">Transcription</keyword>
<feature type="region of interest" description="Disordered" evidence="9">
    <location>
        <begin position="522"/>
        <end position="593"/>
    </location>
</feature>
<dbReference type="RefSeq" id="XP_041555459.1">
    <property type="nucleotide sequence ID" value="XM_041702700.1"/>
</dbReference>
<dbReference type="PROSITE" id="PS50014">
    <property type="entry name" value="BROMODOMAIN_2"/>
    <property type="match status" value="2"/>
</dbReference>
<evidence type="ECO:0000256" key="6">
    <source>
        <dbReference type="ARBA" id="ARBA00023163"/>
    </source>
</evidence>
<gene>
    <name evidence="12" type="ORF">APUU_31490A</name>
</gene>
<dbReference type="PRINTS" id="PR00503">
    <property type="entry name" value="BROMODOMAIN"/>
</dbReference>
<dbReference type="Pfam" id="PF01426">
    <property type="entry name" value="BAH"/>
    <property type="match status" value="1"/>
</dbReference>
<dbReference type="InterPro" id="IPR043151">
    <property type="entry name" value="BAH_sf"/>
</dbReference>
<feature type="compositionally biased region" description="Polar residues" evidence="9">
    <location>
        <begin position="640"/>
        <end position="655"/>
    </location>
</feature>
<keyword evidence="5 8" id="KW-0103">Bromodomain</keyword>
<dbReference type="SMART" id="SM00297">
    <property type="entry name" value="BROMO"/>
    <property type="match status" value="2"/>
</dbReference>
<name>A0A7R7XKW5_9EURO</name>
<keyword evidence="4" id="KW-0805">Transcription regulation</keyword>
<feature type="compositionally biased region" description="Basic and acidic residues" evidence="9">
    <location>
        <begin position="204"/>
        <end position="221"/>
    </location>
</feature>
<dbReference type="PANTHER" id="PTHR16062">
    <property type="entry name" value="SWI/SNF-RELATED"/>
    <property type="match status" value="1"/>
</dbReference>
<feature type="domain" description="BAH" evidence="11">
    <location>
        <begin position="366"/>
        <end position="485"/>
    </location>
</feature>
<sequence>MQKNSEPSQAQPTPEEPVQSIEGDGKGNGVPSIITDEQWKYMMDVVLAIYDIREEDGHDPSRLFHRSVNKRNVPDYYDIIKEPMALSILKQKINKREYKSISEFVRDCALISHNAQTYNRPNSQAYEDSLVVKDAFITEFQKLVKEGIITTDEAEFPDLGEIPDPDPLPEEDEDEDEDEEDDEDEDDSDDEGRRKRKRGPRPGSKRDSTKDDGNKSADPEQRKKRGRPPRVDTPMEARIKAVLKGIRKLKGPGNQIKVRHFERLPDKGVYPDYYIETKDPIAIDIIKRKSKRKKYNSVDHFMKDMDLMFNNAKAYNQSESQIYKDAVDLQMEAKRLADVEKKKPDSEYLMEDGRLPLPEGILHKDELWKVGDWVHIQNPNDVTKPVVAQIYRTWQDSDGDKWINACWYYRPEQTIHHFEKHFYPNEVVKTGQYRDHRVEEIVDRCFVMFFTRYNRGRPRDFPLDKEVYVCEARYNEEKHKLNKIKTWASCLPDEVREKDYEMDLFDLPRKIKKIPSPIKHLLKSDAKETDDLPKPTWGAENAPPMVGAVHCRPRDENESPPPEPTPSPPPPTMPQASIPSVSRQASMSQAPTQAVVNSPAALLATASPVPVRSPVAPIAQHSPVPVPPVPYHQPQVAPSQVYQPALQQRRSSGFVAQSPMPGAYQGAATPHSYAVPQAPQYAPYQVGRAQGPPAMYNSNAPRPIEVFHLSDTANAAIPEDVRQQFHCDDQGRVLFFSCPPVDISSTVYQKLGHSLKYLAAKEERQRLVEAKKRKESSEQQERDHAIKRQRADEETAVAVKTEAAAEKAVKSMAKEIMNGTDQIYKALYWDQAEAAREADTKAREQRVQADRVTRAKTARIQGNSTKATFVNLKGSGMYMDEIDPAT</sequence>
<dbReference type="PANTHER" id="PTHR16062:SF21">
    <property type="entry name" value="CHROMATIN STRUCTURE-REMODELING COMPLEX SUBUNIT RSC1-RELATED"/>
    <property type="match status" value="1"/>
</dbReference>
<evidence type="ECO:0000256" key="5">
    <source>
        <dbReference type="ARBA" id="ARBA00023117"/>
    </source>
</evidence>
<feature type="compositionally biased region" description="Polar residues" evidence="9">
    <location>
        <begin position="1"/>
        <end position="12"/>
    </location>
</feature>
<feature type="compositionally biased region" description="Basic and acidic residues" evidence="9">
    <location>
        <begin position="769"/>
        <end position="793"/>
    </location>
</feature>
<evidence type="ECO:0000256" key="9">
    <source>
        <dbReference type="SAM" id="MobiDB-lite"/>
    </source>
</evidence>
<dbReference type="PROSITE" id="PS51038">
    <property type="entry name" value="BAH"/>
    <property type="match status" value="1"/>
</dbReference>